<gene>
    <name evidence="2" type="ORF">ACERLL_05275</name>
</gene>
<dbReference type="RefSeq" id="WP_373655017.1">
    <property type="nucleotide sequence ID" value="NZ_JBGUAW010000003.1"/>
</dbReference>
<dbReference type="Proteomes" id="UP001575181">
    <property type="component" value="Unassembled WGS sequence"/>
</dbReference>
<dbReference type="EMBL" id="JBGUAW010000003">
    <property type="protein sequence ID" value="MFA9460233.1"/>
    <property type="molecule type" value="Genomic_DNA"/>
</dbReference>
<dbReference type="PANTHER" id="PTHR43600">
    <property type="entry name" value="COENZYME F420 HYDROGENASE, SUBUNIT ALPHA"/>
    <property type="match status" value="1"/>
</dbReference>
<dbReference type="InterPro" id="IPR018194">
    <property type="entry name" value="Ni-dep_hyd_lsu_Ni_BS"/>
</dbReference>
<protein>
    <submittedName>
        <fullName evidence="2">Ni/Fe hydrogenase subunit alpha</fullName>
    </submittedName>
</protein>
<dbReference type="Gene3D" id="1.10.645.10">
    <property type="entry name" value="Cytochrome-c3 Hydrogenase, chain B"/>
    <property type="match status" value="1"/>
</dbReference>
<comment type="caution">
    <text evidence="2">The sequence shown here is derived from an EMBL/GenBank/DDBJ whole genome shotgun (WGS) entry which is preliminary data.</text>
</comment>
<name>A0ABV4TSL9_9GAMM</name>
<dbReference type="PROSITE" id="PS00508">
    <property type="entry name" value="NI_HGENASE_L_2"/>
    <property type="match status" value="1"/>
</dbReference>
<evidence type="ECO:0000313" key="2">
    <source>
        <dbReference type="EMBL" id="MFA9460233.1"/>
    </source>
</evidence>
<reference evidence="2 3" key="1">
    <citation type="submission" date="2024-08" db="EMBL/GenBank/DDBJ databases">
        <title>Whole-genome sequencing of halo(alkali)philic microorganisms from hypersaline lakes.</title>
        <authorList>
            <person name="Sorokin D.Y."/>
            <person name="Merkel A.Y."/>
            <person name="Messina E."/>
            <person name="Yakimov M."/>
        </authorList>
    </citation>
    <scope>NUCLEOTIDE SEQUENCE [LARGE SCALE GENOMIC DNA]</scope>
    <source>
        <strain evidence="2 3">Cl-TMA</strain>
    </source>
</reference>
<evidence type="ECO:0000256" key="1">
    <source>
        <dbReference type="ARBA" id="ARBA00023002"/>
    </source>
</evidence>
<dbReference type="PANTHER" id="PTHR43600:SF4">
    <property type="entry name" value="CYTOSOLIC NIFE-HYDROGENASE, ALPHA SUBUNIT"/>
    <property type="match status" value="1"/>
</dbReference>
<dbReference type="SUPFAM" id="SSF56762">
    <property type="entry name" value="HydB/Nqo4-like"/>
    <property type="match status" value="1"/>
</dbReference>
<sequence>MSDAGRRIDIRVPVLARVEGEGALEVHAEAGRITDLRLRIYEPPRLFERFLVGRDHSEVADAVARICGICPVAYQMSAVQALESIFGVEPDEWVRAMRRVFYCGEWIQSHALHIHLLAAPDFFGYESALAMTADHPGEVRRGMRLQALGNEVMALFGARAVHPVGARVGGFHHAPAAAAVRDLRARLEAALPEAEALVRWAAGFPLPDNGQDFPYLALRNGADYPMNRGRLSASTGLDAPVSELADHVAEEQVPHSTAFHARLHGEPYLVGPLARLNLNADLLPTETRALLGETGPALPSTNPFHSLPARALEIHAALVEAVRLLADYRAPERPHAEVTPRAGVGYGATEAPRGLLWHRYETDGSGRVTAARIMPPTSQNQARMEEDLRATLEARGLDAPDAELRFLGERVIRNYDPCISCATHFLDLTVRRR</sequence>
<dbReference type="InterPro" id="IPR029014">
    <property type="entry name" value="NiFe-Hase_large"/>
</dbReference>
<accession>A0ABV4TSL9</accession>
<keyword evidence="1" id="KW-0560">Oxidoreductase</keyword>
<evidence type="ECO:0000313" key="3">
    <source>
        <dbReference type="Proteomes" id="UP001575181"/>
    </source>
</evidence>
<keyword evidence="3" id="KW-1185">Reference proteome</keyword>
<proteinExistence type="predicted"/>
<dbReference type="Pfam" id="PF00374">
    <property type="entry name" value="NiFeSe_Hases"/>
    <property type="match status" value="2"/>
</dbReference>
<dbReference type="InterPro" id="IPR001501">
    <property type="entry name" value="Ni-dep_hyd_lsu"/>
</dbReference>
<organism evidence="2 3">
    <name type="scientific">Thiohalorhabdus methylotrophus</name>
    <dbReference type="NCBI Taxonomy" id="3242694"/>
    <lineage>
        <taxon>Bacteria</taxon>
        <taxon>Pseudomonadati</taxon>
        <taxon>Pseudomonadota</taxon>
        <taxon>Gammaproteobacteria</taxon>
        <taxon>Thiohalorhabdales</taxon>
        <taxon>Thiohalorhabdaceae</taxon>
        <taxon>Thiohalorhabdus</taxon>
    </lineage>
</organism>